<gene>
    <name evidence="1" type="ORF">S01H1_41751</name>
</gene>
<name>X0U6F7_9ZZZZ</name>
<evidence type="ECO:0000313" key="1">
    <source>
        <dbReference type="EMBL" id="GAG01369.1"/>
    </source>
</evidence>
<accession>X0U6F7</accession>
<proteinExistence type="predicted"/>
<organism evidence="1">
    <name type="scientific">marine sediment metagenome</name>
    <dbReference type="NCBI Taxonomy" id="412755"/>
    <lineage>
        <taxon>unclassified sequences</taxon>
        <taxon>metagenomes</taxon>
        <taxon>ecological metagenomes</taxon>
    </lineage>
</organism>
<sequence length="34" mass="3777">MMQTIKAAKRVTSETVMNQTEENVSTLFDSDGLT</sequence>
<dbReference type="AlphaFoldDB" id="X0U6F7"/>
<comment type="caution">
    <text evidence="1">The sequence shown here is derived from an EMBL/GenBank/DDBJ whole genome shotgun (WGS) entry which is preliminary data.</text>
</comment>
<dbReference type="EMBL" id="BARS01026497">
    <property type="protein sequence ID" value="GAG01369.1"/>
    <property type="molecule type" value="Genomic_DNA"/>
</dbReference>
<protein>
    <submittedName>
        <fullName evidence="1">Uncharacterized protein</fullName>
    </submittedName>
</protein>
<reference evidence="1" key="1">
    <citation type="journal article" date="2014" name="Front. Microbiol.">
        <title>High frequency of phylogenetically diverse reductive dehalogenase-homologous genes in deep subseafloor sedimentary metagenomes.</title>
        <authorList>
            <person name="Kawai M."/>
            <person name="Futagami T."/>
            <person name="Toyoda A."/>
            <person name="Takaki Y."/>
            <person name="Nishi S."/>
            <person name="Hori S."/>
            <person name="Arai W."/>
            <person name="Tsubouchi T."/>
            <person name="Morono Y."/>
            <person name="Uchiyama I."/>
            <person name="Ito T."/>
            <person name="Fujiyama A."/>
            <person name="Inagaki F."/>
            <person name="Takami H."/>
        </authorList>
    </citation>
    <scope>NUCLEOTIDE SEQUENCE</scope>
    <source>
        <strain evidence="1">Expedition CK06-06</strain>
    </source>
</reference>
<feature type="non-terminal residue" evidence="1">
    <location>
        <position position="34"/>
    </location>
</feature>